<gene>
    <name evidence="3" type="ORF">GCM10025790_12590</name>
</gene>
<feature type="compositionally biased region" description="Acidic residues" evidence="1">
    <location>
        <begin position="220"/>
        <end position="237"/>
    </location>
</feature>
<reference evidence="4" key="1">
    <citation type="journal article" date="2019" name="Int. J. Syst. Evol. Microbiol.">
        <title>The Global Catalogue of Microorganisms (GCM) 10K type strain sequencing project: providing services to taxonomists for standard genome sequencing and annotation.</title>
        <authorList>
            <consortium name="The Broad Institute Genomics Platform"/>
            <consortium name="The Broad Institute Genome Sequencing Center for Infectious Disease"/>
            <person name="Wu L."/>
            <person name="Ma J."/>
        </authorList>
    </citation>
    <scope>NUCLEOTIDE SEQUENCE [LARGE SCALE GENOMIC DNA]</scope>
    <source>
        <strain evidence="4">JCM 19129</strain>
    </source>
</reference>
<keyword evidence="2" id="KW-1133">Transmembrane helix</keyword>
<evidence type="ECO:0000256" key="2">
    <source>
        <dbReference type="SAM" id="Phobius"/>
    </source>
</evidence>
<dbReference type="Proteomes" id="UP001500368">
    <property type="component" value="Unassembled WGS sequence"/>
</dbReference>
<sequence length="237" mass="26763">MSESELRDSSEQPLSRRARRAARGDTGKRLNAIPFLIAAVVVVVLTIVLLWWFLMREPAAEEEPWAWNDEPGLDGLHAHQVPSEDWETGWCLRDYEDETTPADVADCDRGYDAQVLLRRNISDGPYPGDETVIDTAHQWCHDELELDSAAVDSADYELQIQLWHPTESTWRRDYDRMVSCFLTRADGGQLTGSFLPDPEDDETPSPDDEGAGVEVVEEPRDTEDSDEGEEEPAEESD</sequence>
<keyword evidence="2" id="KW-0472">Membrane</keyword>
<dbReference type="EMBL" id="BAABLW010000007">
    <property type="protein sequence ID" value="GAA4918449.1"/>
    <property type="molecule type" value="Genomic_DNA"/>
</dbReference>
<dbReference type="RefSeq" id="WP_345477220.1">
    <property type="nucleotide sequence ID" value="NZ_BAABLW010000007.1"/>
</dbReference>
<evidence type="ECO:0000313" key="3">
    <source>
        <dbReference type="EMBL" id="GAA4918449.1"/>
    </source>
</evidence>
<feature type="compositionally biased region" description="Basic and acidic residues" evidence="1">
    <location>
        <begin position="1"/>
        <end position="10"/>
    </location>
</feature>
<evidence type="ECO:0000256" key="1">
    <source>
        <dbReference type="SAM" id="MobiDB-lite"/>
    </source>
</evidence>
<proteinExistence type="predicted"/>
<comment type="caution">
    <text evidence="3">The sequence shown here is derived from an EMBL/GenBank/DDBJ whole genome shotgun (WGS) entry which is preliminary data.</text>
</comment>
<evidence type="ECO:0008006" key="5">
    <source>
        <dbReference type="Google" id="ProtNLM"/>
    </source>
</evidence>
<protein>
    <recommendedName>
        <fullName evidence="5">Septum formation-related domain-containing protein</fullName>
    </recommendedName>
</protein>
<feature type="region of interest" description="Disordered" evidence="1">
    <location>
        <begin position="1"/>
        <end position="21"/>
    </location>
</feature>
<name>A0ABP9FUW4_9MICC</name>
<feature type="region of interest" description="Disordered" evidence="1">
    <location>
        <begin position="188"/>
        <end position="237"/>
    </location>
</feature>
<feature type="compositionally biased region" description="Acidic residues" evidence="1">
    <location>
        <begin position="197"/>
        <end position="211"/>
    </location>
</feature>
<keyword evidence="2" id="KW-0812">Transmembrane</keyword>
<keyword evidence="4" id="KW-1185">Reference proteome</keyword>
<feature type="transmembrane region" description="Helical" evidence="2">
    <location>
        <begin position="33"/>
        <end position="54"/>
    </location>
</feature>
<evidence type="ECO:0000313" key="4">
    <source>
        <dbReference type="Proteomes" id="UP001500368"/>
    </source>
</evidence>
<accession>A0ABP9FUW4</accession>
<organism evidence="3 4">
    <name type="scientific">Nesterenkonia rhizosphaerae</name>
    <dbReference type="NCBI Taxonomy" id="1348272"/>
    <lineage>
        <taxon>Bacteria</taxon>
        <taxon>Bacillati</taxon>
        <taxon>Actinomycetota</taxon>
        <taxon>Actinomycetes</taxon>
        <taxon>Micrococcales</taxon>
        <taxon>Micrococcaceae</taxon>
        <taxon>Nesterenkonia</taxon>
    </lineage>
</organism>